<evidence type="ECO:0000256" key="2">
    <source>
        <dbReference type="SAM" id="Phobius"/>
    </source>
</evidence>
<keyword evidence="4" id="KW-1185">Reference proteome</keyword>
<dbReference type="Proteomes" id="UP000008022">
    <property type="component" value="Unassembled WGS sequence"/>
</dbReference>
<feature type="transmembrane region" description="Helical" evidence="2">
    <location>
        <begin position="266"/>
        <end position="285"/>
    </location>
</feature>
<reference evidence="4" key="1">
    <citation type="submission" date="2013-06" db="EMBL/GenBank/DDBJ databases">
        <authorList>
            <person name="Zhao Q."/>
        </authorList>
    </citation>
    <scope>NUCLEOTIDE SEQUENCE</scope>
    <source>
        <strain evidence="4">cv. W1943</strain>
    </source>
</reference>
<feature type="region of interest" description="Disordered" evidence="1">
    <location>
        <begin position="430"/>
        <end position="449"/>
    </location>
</feature>
<evidence type="ECO:0000313" key="4">
    <source>
        <dbReference type="Proteomes" id="UP000008022"/>
    </source>
</evidence>
<organism evidence="3 4">
    <name type="scientific">Oryza rufipogon</name>
    <name type="common">Brownbeard rice</name>
    <name type="synonym">Asian wild rice</name>
    <dbReference type="NCBI Taxonomy" id="4529"/>
    <lineage>
        <taxon>Eukaryota</taxon>
        <taxon>Viridiplantae</taxon>
        <taxon>Streptophyta</taxon>
        <taxon>Embryophyta</taxon>
        <taxon>Tracheophyta</taxon>
        <taxon>Spermatophyta</taxon>
        <taxon>Magnoliopsida</taxon>
        <taxon>Liliopsida</taxon>
        <taxon>Poales</taxon>
        <taxon>Poaceae</taxon>
        <taxon>BOP clade</taxon>
        <taxon>Oryzoideae</taxon>
        <taxon>Oryzeae</taxon>
        <taxon>Oryzinae</taxon>
        <taxon>Oryza</taxon>
    </lineage>
</organism>
<feature type="region of interest" description="Disordered" evidence="1">
    <location>
        <begin position="1"/>
        <end position="91"/>
    </location>
</feature>
<dbReference type="Gramene" id="ORUFI02G24330.1">
    <property type="protein sequence ID" value="ORUFI02G24330.1"/>
    <property type="gene ID" value="ORUFI02G24330"/>
</dbReference>
<feature type="compositionally biased region" description="Low complexity" evidence="1">
    <location>
        <begin position="478"/>
        <end position="510"/>
    </location>
</feature>
<feature type="compositionally biased region" description="Basic residues" evidence="1">
    <location>
        <begin position="440"/>
        <end position="449"/>
    </location>
</feature>
<dbReference type="EnsemblPlants" id="ORUFI02G24330.1">
    <property type="protein sequence ID" value="ORUFI02G24330.1"/>
    <property type="gene ID" value="ORUFI02G24330"/>
</dbReference>
<feature type="region of interest" description="Disordered" evidence="1">
    <location>
        <begin position="312"/>
        <end position="379"/>
    </location>
</feature>
<protein>
    <submittedName>
        <fullName evidence="3">Uncharacterized protein</fullName>
    </submittedName>
</protein>
<feature type="compositionally biased region" description="Basic and acidic residues" evidence="1">
    <location>
        <begin position="511"/>
        <end position="527"/>
    </location>
</feature>
<evidence type="ECO:0000313" key="3">
    <source>
        <dbReference type="EnsemblPlants" id="ORUFI02G24330.1"/>
    </source>
</evidence>
<feature type="compositionally biased region" description="Basic and acidic residues" evidence="1">
    <location>
        <begin position="16"/>
        <end position="29"/>
    </location>
</feature>
<keyword evidence="2" id="KW-0812">Transmembrane</keyword>
<feature type="region of interest" description="Disordered" evidence="1">
    <location>
        <begin position="478"/>
        <end position="527"/>
    </location>
</feature>
<feature type="compositionally biased region" description="Low complexity" evidence="1">
    <location>
        <begin position="250"/>
        <end position="260"/>
    </location>
</feature>
<keyword evidence="2" id="KW-1133">Transmembrane helix</keyword>
<sequence length="527" mass="56397">MPFLSIKAAAAAQREQASDKLRQEGEKNSSTRKKKWRYQVSYSNTRQSSRENDAKDQVTLTGTSEAPSGRSAQEDNSEQTGLFASLQSADANPHDIYSSLVREGLFDTGDEILSMDTGESADTPISGLASGLANLGTADPAERGYSINETTNEEGYLIEGDDPSPSNKDEQDDQTDAHGESTPEAQSHKMAAPSPPAAAHLRHRAPPPRFSPSSPSADSILAAFVTCCRRRRRHAQQWDGGEEASQGAILPRSGRRPAGAPRRRRLGPVVVVLILVVGALFLNLGPTGSSSFTMPWIRMEFNEPVHVAVAAPPPPLTQMQAGVNTSGEDLRPTTSASALTARSSCSTSSRRRASPPGSTPDPSPSAARVSNLSHSSSRKLGRTLGPVAVSCGSCEFFRSSWVGLMASWMCRAADQARSLASLRCRPRRRAALPPPLSSQRRPRLRRRRRRSVVAAVFVAQRCRHRRRRSNAAAAAVAALPPSSSSSSQRPVAVAVPPSSPLRSLAAAAASEGREESARREHIGPKGN</sequence>
<reference evidence="3" key="2">
    <citation type="submission" date="2015-06" db="UniProtKB">
        <authorList>
            <consortium name="EnsemblPlants"/>
        </authorList>
    </citation>
    <scope>IDENTIFICATION</scope>
</reference>
<feature type="compositionally biased region" description="Polar residues" evidence="1">
    <location>
        <begin position="317"/>
        <end position="327"/>
    </location>
</feature>
<name>A0A0E0NHD5_ORYRU</name>
<keyword evidence="2" id="KW-0472">Membrane</keyword>
<dbReference type="AlphaFoldDB" id="A0A0E0NHD5"/>
<feature type="compositionally biased region" description="Polar residues" evidence="1">
    <location>
        <begin position="78"/>
        <end position="90"/>
    </location>
</feature>
<feature type="compositionally biased region" description="Low complexity" evidence="1">
    <location>
        <begin position="332"/>
        <end position="348"/>
    </location>
</feature>
<evidence type="ECO:0000256" key="1">
    <source>
        <dbReference type="SAM" id="MobiDB-lite"/>
    </source>
</evidence>
<feature type="region of interest" description="Disordered" evidence="1">
    <location>
        <begin position="149"/>
        <end position="216"/>
    </location>
</feature>
<accession>A0A0E0NHD5</accession>
<proteinExistence type="predicted"/>
<feature type="region of interest" description="Disordered" evidence="1">
    <location>
        <begin position="234"/>
        <end position="261"/>
    </location>
</feature>
<dbReference type="HOGENOM" id="CLU_517197_0_0_1"/>
<dbReference type="OMA" id="IRMEFNE"/>